<accession>A0AAW0ASA8</accession>
<evidence type="ECO:0000313" key="2">
    <source>
        <dbReference type="EMBL" id="KAK7016287.1"/>
    </source>
</evidence>
<dbReference type="Gene3D" id="2.60.40.640">
    <property type="match status" value="1"/>
</dbReference>
<comment type="caution">
    <text evidence="2">The sequence shown here is derived from an EMBL/GenBank/DDBJ whole genome shotgun (WGS) entry which is preliminary data.</text>
</comment>
<gene>
    <name evidence="2" type="ORF">R3P38DRAFT_3203434</name>
</gene>
<reference evidence="2 3" key="1">
    <citation type="journal article" date="2024" name="J Genomics">
        <title>Draft genome sequencing and assembly of Favolaschia claudopus CIRM-BRFM 2984 isolated from oak limbs.</title>
        <authorList>
            <person name="Navarro D."/>
            <person name="Drula E."/>
            <person name="Chaduli D."/>
            <person name="Cazenave R."/>
            <person name="Ahrendt S."/>
            <person name="Wang J."/>
            <person name="Lipzen A."/>
            <person name="Daum C."/>
            <person name="Barry K."/>
            <person name="Grigoriev I.V."/>
            <person name="Favel A."/>
            <person name="Rosso M.N."/>
            <person name="Martin F."/>
        </authorList>
    </citation>
    <scope>NUCLEOTIDE SEQUENCE [LARGE SCALE GENOMIC DNA]</scope>
    <source>
        <strain evidence="2 3">CIRM-BRFM 2984</strain>
    </source>
</reference>
<dbReference type="EMBL" id="JAWWNJ010000051">
    <property type="protein sequence ID" value="KAK7016287.1"/>
    <property type="molecule type" value="Genomic_DNA"/>
</dbReference>
<keyword evidence="3" id="KW-1185">Reference proteome</keyword>
<dbReference type="InterPro" id="IPR014752">
    <property type="entry name" value="Arrestin-like_C"/>
</dbReference>
<protein>
    <recommendedName>
        <fullName evidence="4">Arrestin-like N-terminal domain-containing protein</fullName>
    </recommendedName>
</protein>
<proteinExistence type="predicted"/>
<dbReference type="AlphaFoldDB" id="A0AAW0ASA8"/>
<feature type="region of interest" description="Disordered" evidence="1">
    <location>
        <begin position="1"/>
        <end position="33"/>
    </location>
</feature>
<dbReference type="Proteomes" id="UP001362999">
    <property type="component" value="Unassembled WGS sequence"/>
</dbReference>
<evidence type="ECO:0008006" key="4">
    <source>
        <dbReference type="Google" id="ProtNLM"/>
    </source>
</evidence>
<evidence type="ECO:0000256" key="1">
    <source>
        <dbReference type="SAM" id="MobiDB-lite"/>
    </source>
</evidence>
<sequence>MAYVPPTNSLRNPFAPEPATVTQEPPSSNLESNYHQQNPVEEAKVKEYTFDLVNKAGKPWAVLSILGNEEYSKTIPAFDEGVPVAGEVRLDLESSDSIHAIILSVKGQLITGINPVTFIDVQTTLWSRSMGDPRKPSSDGSNSKWNEKLKGNYVWPFSVSLPPTITIGNEVYRLPESFSERHTRAQIEYEVSTRYQSVLTKNTTLRLNTVVHYIPFSRPTPSSGLRQLAYSQHTALLGPESDPEGWYNTSSFRTKGKLLSSTQTVEAICKLSLALPLCYTRGTSIPCAIVIECEDPQALELLTAPEAIVLRMRRSVRFHTGEKAAAHFGDIPTKLVWKEELDHSELASWWPAADRALETDSTETIAVNPFQRMLRGEIHLRPDLTTSSAIEYFRIEYSVVLFPFDAPGFESLDSDPLVIQPLSVAAQLYVNSLVLLLRTDSSQSVAFVDTSYYYWS</sequence>
<name>A0AAW0ASA8_9AGAR</name>
<organism evidence="2 3">
    <name type="scientific">Favolaschia claudopus</name>
    <dbReference type="NCBI Taxonomy" id="2862362"/>
    <lineage>
        <taxon>Eukaryota</taxon>
        <taxon>Fungi</taxon>
        <taxon>Dikarya</taxon>
        <taxon>Basidiomycota</taxon>
        <taxon>Agaricomycotina</taxon>
        <taxon>Agaricomycetes</taxon>
        <taxon>Agaricomycetidae</taxon>
        <taxon>Agaricales</taxon>
        <taxon>Marasmiineae</taxon>
        <taxon>Mycenaceae</taxon>
        <taxon>Favolaschia</taxon>
    </lineage>
</organism>
<evidence type="ECO:0000313" key="3">
    <source>
        <dbReference type="Proteomes" id="UP001362999"/>
    </source>
</evidence>
<feature type="compositionally biased region" description="Polar residues" evidence="1">
    <location>
        <begin position="20"/>
        <end position="33"/>
    </location>
</feature>
<feature type="compositionally biased region" description="Polar residues" evidence="1">
    <location>
        <begin position="1"/>
        <end position="11"/>
    </location>
</feature>